<dbReference type="Proteomes" id="UP000793456">
    <property type="component" value="Chromosome VII"/>
</dbReference>
<sequence>MSKRYGKFGKFTFTAHASGQHYLCFQTNSTRFSVFAGERLKLHLDVQMGEHSTDHHAVKTKDNMETLENSLTHLIDQMMRKRRCFGQISENTNGKVLWWAVVQTSILLSVGFWQMKRLKDFFVAKKAGLTMMMTSDLSVLPIPVFPNMAYWMCCNSCFLPPSAADRKLAVTSCGHVVCSVCYQRGKEGKCLICNANCQVSPLSDKSSSEVKALFSDINVVATKHLTEISKVIMFQARHQKRLLTYYQQRNEKLEDDMKQMTRKLNEQSAYIAKLEMSLKHQSAKVSAVPQMSHSSHTSHGHKSVLQIPYNSPLSLSRHSSTTNVTENMEVDERGLYRNPHTVPRLSLISPPQNGRMGTVPHRSSNQSTLPNHSARFCHGQSFSRTPGDP</sequence>
<evidence type="ECO:0000313" key="2">
    <source>
        <dbReference type="Proteomes" id="UP000793456"/>
    </source>
</evidence>
<dbReference type="EMBL" id="CM011680">
    <property type="protein sequence ID" value="TMS17570.1"/>
    <property type="molecule type" value="Genomic_DNA"/>
</dbReference>
<name>A0ACD3RDW9_LARCR</name>
<evidence type="ECO:0000313" key="1">
    <source>
        <dbReference type="EMBL" id="TMS17570.1"/>
    </source>
</evidence>
<accession>A0ACD3RDW9</accession>
<organism evidence="1 2">
    <name type="scientific">Larimichthys crocea</name>
    <name type="common">Large yellow croaker</name>
    <name type="synonym">Pseudosciaena crocea</name>
    <dbReference type="NCBI Taxonomy" id="215358"/>
    <lineage>
        <taxon>Eukaryota</taxon>
        <taxon>Metazoa</taxon>
        <taxon>Chordata</taxon>
        <taxon>Craniata</taxon>
        <taxon>Vertebrata</taxon>
        <taxon>Euteleostomi</taxon>
        <taxon>Actinopterygii</taxon>
        <taxon>Neopterygii</taxon>
        <taxon>Teleostei</taxon>
        <taxon>Neoteleostei</taxon>
        <taxon>Acanthomorphata</taxon>
        <taxon>Eupercaria</taxon>
        <taxon>Sciaenidae</taxon>
        <taxon>Larimichthys</taxon>
    </lineage>
</organism>
<keyword evidence="2" id="KW-1185">Reference proteome</keyword>
<gene>
    <name evidence="1" type="ORF">E3U43_001639</name>
</gene>
<reference evidence="1" key="1">
    <citation type="submission" date="2018-11" db="EMBL/GenBank/DDBJ databases">
        <title>The sequence and de novo assembly of Larimichthys crocea genome using PacBio and Hi-C technologies.</title>
        <authorList>
            <person name="Xu P."/>
            <person name="Chen B."/>
            <person name="Zhou Z."/>
            <person name="Ke Q."/>
            <person name="Wu Y."/>
            <person name="Bai H."/>
            <person name="Pu F."/>
        </authorList>
    </citation>
    <scope>NUCLEOTIDE SEQUENCE</scope>
    <source>
        <tissue evidence="1">Muscle</tissue>
    </source>
</reference>
<comment type="caution">
    <text evidence="1">The sequence shown here is derived from an EMBL/GenBank/DDBJ whole genome shotgun (WGS) entry which is preliminary data.</text>
</comment>
<protein>
    <submittedName>
        <fullName evidence="1">Uncharacterized protein</fullName>
    </submittedName>
</protein>
<proteinExistence type="predicted"/>